<dbReference type="OrthoDB" id="4229919at2"/>
<comment type="caution">
    <text evidence="3">The sequence shown here is derived from an EMBL/GenBank/DDBJ whole genome shotgun (WGS) entry which is preliminary data.</text>
</comment>
<accession>A0A512PH75</accession>
<dbReference type="Pfam" id="PF11298">
    <property type="entry name" value="DUF3099"/>
    <property type="match status" value="1"/>
</dbReference>
<organism evidence="3 4">
    <name type="scientific">Cellulomonas soli</name>
    <dbReference type="NCBI Taxonomy" id="931535"/>
    <lineage>
        <taxon>Bacteria</taxon>
        <taxon>Bacillati</taxon>
        <taxon>Actinomycetota</taxon>
        <taxon>Actinomycetes</taxon>
        <taxon>Micrococcales</taxon>
        <taxon>Cellulomonadaceae</taxon>
        <taxon>Cellulomonas</taxon>
    </lineage>
</organism>
<proteinExistence type="predicted"/>
<protein>
    <recommendedName>
        <fullName evidence="5">DUF3099 domain-containing protein</fullName>
    </recommendedName>
</protein>
<feature type="transmembrane region" description="Helical" evidence="2">
    <location>
        <begin position="21"/>
        <end position="40"/>
    </location>
</feature>
<keyword evidence="2" id="KW-1133">Transmembrane helix</keyword>
<keyword evidence="2" id="KW-0812">Transmembrane</keyword>
<gene>
    <name evidence="3" type="ORF">CSO01_32580</name>
</gene>
<evidence type="ECO:0000256" key="2">
    <source>
        <dbReference type="SAM" id="Phobius"/>
    </source>
</evidence>
<dbReference type="EMBL" id="BKAL01000014">
    <property type="protein sequence ID" value="GEP70543.1"/>
    <property type="molecule type" value="Genomic_DNA"/>
</dbReference>
<keyword evidence="2" id="KW-0472">Membrane</keyword>
<feature type="transmembrane region" description="Helical" evidence="2">
    <location>
        <begin position="46"/>
        <end position="66"/>
    </location>
</feature>
<evidence type="ECO:0008006" key="5">
    <source>
        <dbReference type="Google" id="ProtNLM"/>
    </source>
</evidence>
<feature type="compositionally biased region" description="Basic and acidic residues" evidence="1">
    <location>
        <begin position="83"/>
        <end position="92"/>
    </location>
</feature>
<dbReference type="Proteomes" id="UP000321798">
    <property type="component" value="Unassembled WGS sequence"/>
</dbReference>
<evidence type="ECO:0000256" key="1">
    <source>
        <dbReference type="SAM" id="MobiDB-lite"/>
    </source>
</evidence>
<feature type="region of interest" description="Disordered" evidence="1">
    <location>
        <begin position="76"/>
        <end position="99"/>
    </location>
</feature>
<dbReference type="InterPro" id="IPR021449">
    <property type="entry name" value="DUF3099"/>
</dbReference>
<evidence type="ECO:0000313" key="4">
    <source>
        <dbReference type="Proteomes" id="UP000321798"/>
    </source>
</evidence>
<evidence type="ECO:0000313" key="3">
    <source>
        <dbReference type="EMBL" id="GEP70543.1"/>
    </source>
</evidence>
<name>A0A512PH75_9CELL</name>
<dbReference type="AlphaFoldDB" id="A0A512PH75"/>
<reference evidence="3 4" key="1">
    <citation type="submission" date="2019-07" db="EMBL/GenBank/DDBJ databases">
        <title>Whole genome shotgun sequence of Cellulomonas soli NBRC 109434.</title>
        <authorList>
            <person name="Hosoyama A."/>
            <person name="Uohara A."/>
            <person name="Ohji S."/>
            <person name="Ichikawa N."/>
        </authorList>
    </citation>
    <scope>NUCLEOTIDE SEQUENCE [LARGE SCALE GENOMIC DNA]</scope>
    <source>
        <strain evidence="3 4">NBRC 109434</strain>
    </source>
</reference>
<keyword evidence="4" id="KW-1185">Reference proteome</keyword>
<sequence length="99" mass="10853">MPRITTAPEPLADDVARRQRRYLVQMGIRVVCFLVSVITWGHVPLAVSLVLIVAAVVLPYVAVLLANAGRERRDVDTTFLDPRQIDPGHDRPGTLGGGR</sequence>